<feature type="compositionally biased region" description="Low complexity" evidence="1">
    <location>
        <begin position="367"/>
        <end position="377"/>
    </location>
</feature>
<dbReference type="InterPro" id="IPR050400">
    <property type="entry name" value="Bact_Cytoskel_RodZ"/>
</dbReference>
<feature type="region of interest" description="Disordered" evidence="1">
    <location>
        <begin position="101"/>
        <end position="189"/>
    </location>
</feature>
<feature type="compositionally biased region" description="Basic and acidic residues" evidence="1">
    <location>
        <begin position="163"/>
        <end position="189"/>
    </location>
</feature>
<feature type="region of interest" description="Disordered" evidence="1">
    <location>
        <begin position="351"/>
        <end position="379"/>
    </location>
</feature>
<dbReference type="PANTHER" id="PTHR34475:SF1">
    <property type="entry name" value="CYTOSKELETON PROTEIN RODZ"/>
    <property type="match status" value="1"/>
</dbReference>
<name>A0A1V3BWX8_9ACTN</name>
<comment type="caution">
    <text evidence="3">The sequence shown here is derived from an EMBL/GenBank/DDBJ whole genome shotgun (WGS) entry which is preliminary data.</text>
</comment>
<evidence type="ECO:0000259" key="2">
    <source>
        <dbReference type="Pfam" id="PF13464"/>
    </source>
</evidence>
<dbReference type="Pfam" id="PF13413">
    <property type="entry name" value="HTH_25"/>
    <property type="match status" value="1"/>
</dbReference>
<proteinExistence type="predicted"/>
<dbReference type="Proteomes" id="UP000189004">
    <property type="component" value="Unassembled WGS sequence"/>
</dbReference>
<dbReference type="InterPro" id="IPR010982">
    <property type="entry name" value="Lambda_DNA-bd_dom_sf"/>
</dbReference>
<reference evidence="4" key="1">
    <citation type="submission" date="2016-08" db="EMBL/GenBank/DDBJ databases">
        <authorList>
            <person name="Tokovenko B."/>
            <person name="Kalinowski J."/>
        </authorList>
    </citation>
    <scope>NUCLEOTIDE SEQUENCE [LARGE SCALE GENOMIC DNA]</scope>
    <source>
        <strain evidence="4">UTMC102</strain>
    </source>
</reference>
<keyword evidence="4" id="KW-1185">Reference proteome</keyword>
<dbReference type="PANTHER" id="PTHR34475">
    <property type="match status" value="1"/>
</dbReference>
<dbReference type="OrthoDB" id="5243487at2"/>
<accession>A0A1V3BWX8</accession>
<gene>
    <name evidence="3" type="ORF">NOSIN_03205</name>
</gene>
<dbReference type="Gene3D" id="1.10.260.40">
    <property type="entry name" value="lambda repressor-like DNA-binding domains"/>
    <property type="match status" value="1"/>
</dbReference>
<dbReference type="InterPro" id="IPR025194">
    <property type="entry name" value="RodZ-like_C"/>
</dbReference>
<dbReference type="RefSeq" id="WP_077689300.1">
    <property type="nucleotide sequence ID" value="NZ_MCOK01000001.1"/>
</dbReference>
<sequence length="465" mass="49357">MATIGQTLSAARVAAGYTVADLSARTRIREPVLMGIEREDFVPCGGDFYARGHIRGICRALGLDPAPLLDEYDREHAKGAIPAFVPLQRHPAATPEGIRAAAAARAAAATREDAREAREEDARSSSPTHRFGDDDSGVGAQRWGHFERRQILGRSPEGEEDLRDVRSTRVPEPRGAGEEHRAYGEGHPVSDGHRAYEAGHHVPLGEHRAYGDGHPVSDGHRGYDEYHAYGGHRAPDGGPVYDDGHRAYDGGPVYDGGHTHGGGHAHGGPMNGIPVYDRSAKGVFRGGRHAGGGRARGGRPAPRPLGTGRRRLEAVRRHWPWAVVCAIVALSVLIGVRTWQDWDAGNPLRAAFDSSTGESTVGSAVDPGAAGEGTEAAPPEPAEFTVELSASARSWIEVTGADGESLYVGFLLEGEKQDYVTEENLNLWLGDAGAVSITVDGEELEPAGLPGEVKEVTVGADGLVQ</sequence>
<protein>
    <recommendedName>
        <fullName evidence="2">Cytoskeleton protein RodZ-like C-terminal domain-containing protein</fullName>
    </recommendedName>
</protein>
<feature type="region of interest" description="Disordered" evidence="1">
    <location>
        <begin position="287"/>
        <end position="307"/>
    </location>
</feature>
<feature type="compositionally biased region" description="Polar residues" evidence="1">
    <location>
        <begin position="353"/>
        <end position="362"/>
    </location>
</feature>
<dbReference type="EMBL" id="MCOK01000001">
    <property type="protein sequence ID" value="OOC52948.1"/>
    <property type="molecule type" value="Genomic_DNA"/>
</dbReference>
<evidence type="ECO:0000256" key="1">
    <source>
        <dbReference type="SAM" id="MobiDB-lite"/>
    </source>
</evidence>
<organism evidence="3 4">
    <name type="scientific">Nocardiopsis sinuspersici</name>
    <dbReference type="NCBI Taxonomy" id="501010"/>
    <lineage>
        <taxon>Bacteria</taxon>
        <taxon>Bacillati</taxon>
        <taxon>Actinomycetota</taxon>
        <taxon>Actinomycetes</taxon>
        <taxon>Streptosporangiales</taxon>
        <taxon>Nocardiopsidaceae</taxon>
        <taxon>Nocardiopsis</taxon>
    </lineage>
</organism>
<evidence type="ECO:0000313" key="3">
    <source>
        <dbReference type="EMBL" id="OOC52948.1"/>
    </source>
</evidence>
<feature type="compositionally biased region" description="Low complexity" evidence="1">
    <location>
        <begin position="298"/>
        <end position="307"/>
    </location>
</feature>
<dbReference type="STRING" id="501010.NOSIN_03205"/>
<feature type="domain" description="Cytoskeleton protein RodZ-like C-terminal" evidence="2">
    <location>
        <begin position="387"/>
        <end position="457"/>
    </location>
</feature>
<dbReference type="Pfam" id="PF13464">
    <property type="entry name" value="RodZ_C"/>
    <property type="match status" value="1"/>
</dbReference>
<dbReference type="GO" id="GO:0003677">
    <property type="term" value="F:DNA binding"/>
    <property type="evidence" value="ECO:0007669"/>
    <property type="project" value="InterPro"/>
</dbReference>
<dbReference type="SUPFAM" id="SSF47413">
    <property type="entry name" value="lambda repressor-like DNA-binding domains"/>
    <property type="match status" value="1"/>
</dbReference>
<evidence type="ECO:0000313" key="4">
    <source>
        <dbReference type="Proteomes" id="UP000189004"/>
    </source>
</evidence>
<feature type="compositionally biased region" description="Basic and acidic residues" evidence="1">
    <location>
        <begin position="110"/>
        <end position="123"/>
    </location>
</feature>
<dbReference type="AlphaFoldDB" id="A0A1V3BWX8"/>